<keyword evidence="3" id="KW-1185">Reference proteome</keyword>
<keyword evidence="1" id="KW-0732">Signal</keyword>
<dbReference type="Proteomes" id="UP000215902">
    <property type="component" value="Unassembled WGS sequence"/>
</dbReference>
<protein>
    <submittedName>
        <fullName evidence="2">Uncharacterized protein</fullName>
    </submittedName>
</protein>
<sequence length="84" mass="8962">MSGKVIFVLLIIILALTGVSQSMRLPASKDSQPPSELNDFLRVILAEARARLGGNSADKRSGKKSSRYGPCSGVYHPVACFGVQ</sequence>
<dbReference type="AlphaFoldDB" id="A0A267F951"/>
<name>A0A267F951_9PLAT</name>
<gene>
    <name evidence="2" type="ORF">BOX15_Mlig010105g1</name>
</gene>
<evidence type="ECO:0000313" key="3">
    <source>
        <dbReference type="Proteomes" id="UP000215902"/>
    </source>
</evidence>
<proteinExistence type="predicted"/>
<comment type="caution">
    <text evidence="2">The sequence shown here is derived from an EMBL/GenBank/DDBJ whole genome shotgun (WGS) entry which is preliminary data.</text>
</comment>
<dbReference type="EMBL" id="NIVC01001253">
    <property type="protein sequence ID" value="PAA70278.1"/>
    <property type="molecule type" value="Genomic_DNA"/>
</dbReference>
<evidence type="ECO:0000313" key="2">
    <source>
        <dbReference type="EMBL" id="PAA70278.1"/>
    </source>
</evidence>
<feature type="signal peptide" evidence="1">
    <location>
        <begin position="1"/>
        <end position="22"/>
    </location>
</feature>
<evidence type="ECO:0000256" key="1">
    <source>
        <dbReference type="SAM" id="SignalP"/>
    </source>
</evidence>
<reference evidence="2 3" key="1">
    <citation type="submission" date="2017-06" db="EMBL/GenBank/DDBJ databases">
        <title>A platform for efficient transgenesis in Macrostomum lignano, a flatworm model organism for stem cell research.</title>
        <authorList>
            <person name="Berezikov E."/>
        </authorList>
    </citation>
    <scope>NUCLEOTIDE SEQUENCE [LARGE SCALE GENOMIC DNA]</scope>
    <source>
        <strain evidence="2">DV1</strain>
        <tissue evidence="2">Whole organism</tissue>
    </source>
</reference>
<organism evidence="2 3">
    <name type="scientific">Macrostomum lignano</name>
    <dbReference type="NCBI Taxonomy" id="282301"/>
    <lineage>
        <taxon>Eukaryota</taxon>
        <taxon>Metazoa</taxon>
        <taxon>Spiralia</taxon>
        <taxon>Lophotrochozoa</taxon>
        <taxon>Platyhelminthes</taxon>
        <taxon>Rhabditophora</taxon>
        <taxon>Macrostomorpha</taxon>
        <taxon>Macrostomida</taxon>
        <taxon>Macrostomidae</taxon>
        <taxon>Macrostomum</taxon>
    </lineage>
</organism>
<accession>A0A267F951</accession>
<feature type="chain" id="PRO_5013148208" evidence="1">
    <location>
        <begin position="23"/>
        <end position="84"/>
    </location>
</feature>